<evidence type="ECO:0000256" key="6">
    <source>
        <dbReference type="ARBA" id="ARBA00022692"/>
    </source>
</evidence>
<feature type="transmembrane region" description="Helical" evidence="12">
    <location>
        <begin position="638"/>
        <end position="656"/>
    </location>
</feature>
<keyword evidence="5" id="KW-1003">Cell membrane</keyword>
<dbReference type="Proteomes" id="UP000430670">
    <property type="component" value="Unassembled WGS sequence"/>
</dbReference>
<feature type="transmembrane region" description="Helical" evidence="12">
    <location>
        <begin position="791"/>
        <end position="814"/>
    </location>
</feature>
<dbReference type="InterPro" id="IPR027417">
    <property type="entry name" value="P-loop_NTPase"/>
</dbReference>
<keyword evidence="4" id="KW-0813">Transport</keyword>
<comment type="subcellular location">
    <subcellularLocation>
        <location evidence="2">Cell membrane</location>
        <topology evidence="2">Peripheral membrane protein</topology>
    </subcellularLocation>
    <subcellularLocation>
        <location evidence="1">Membrane</location>
        <topology evidence="1">Multi-pass membrane protein</topology>
    </subcellularLocation>
</comment>
<keyword evidence="9" id="KW-1278">Translocase</keyword>
<dbReference type="InterPro" id="IPR003593">
    <property type="entry name" value="AAA+_ATPase"/>
</dbReference>
<keyword evidence="7" id="KW-0547">Nucleotide-binding</keyword>
<feature type="transmembrane region" description="Helical" evidence="12">
    <location>
        <begin position="721"/>
        <end position="739"/>
    </location>
</feature>
<evidence type="ECO:0000256" key="2">
    <source>
        <dbReference type="ARBA" id="ARBA00004202"/>
    </source>
</evidence>
<evidence type="ECO:0000256" key="4">
    <source>
        <dbReference type="ARBA" id="ARBA00022448"/>
    </source>
</evidence>
<name>A0A6I3SRK7_HELMO</name>
<dbReference type="OrthoDB" id="501320at2"/>
<dbReference type="CDD" id="cd16914">
    <property type="entry name" value="EcfT"/>
    <property type="match status" value="1"/>
</dbReference>
<evidence type="ECO:0000313" key="14">
    <source>
        <dbReference type="EMBL" id="MTV51002.1"/>
    </source>
</evidence>
<organism evidence="14 15">
    <name type="scientific">Heliobacterium mobile</name>
    <name type="common">Heliobacillus mobilis</name>
    <dbReference type="NCBI Taxonomy" id="28064"/>
    <lineage>
        <taxon>Bacteria</taxon>
        <taxon>Bacillati</taxon>
        <taxon>Bacillota</taxon>
        <taxon>Clostridia</taxon>
        <taxon>Eubacteriales</taxon>
        <taxon>Heliobacteriaceae</taxon>
        <taxon>Heliobacterium</taxon>
    </lineage>
</organism>
<dbReference type="PANTHER" id="PTHR43553:SF21">
    <property type="entry name" value="ABC TRANSPORTER ATP-BINDING PROTEIN MA_1418-RELATED"/>
    <property type="match status" value="1"/>
</dbReference>
<evidence type="ECO:0000313" key="15">
    <source>
        <dbReference type="Proteomes" id="UP000430670"/>
    </source>
</evidence>
<dbReference type="RefSeq" id="WP_155478084.1">
    <property type="nucleotide sequence ID" value="NZ_WNKU01000055.1"/>
</dbReference>
<gene>
    <name evidence="14" type="ORF">GJ688_18975</name>
</gene>
<feature type="transmembrane region" description="Helical" evidence="12">
    <location>
        <begin position="845"/>
        <end position="863"/>
    </location>
</feature>
<dbReference type="Pfam" id="PF02361">
    <property type="entry name" value="CbiQ"/>
    <property type="match status" value="1"/>
</dbReference>
<accession>A0A6I3SRK7</accession>
<dbReference type="InterPro" id="IPR017871">
    <property type="entry name" value="ABC_transporter-like_CS"/>
</dbReference>
<evidence type="ECO:0000256" key="11">
    <source>
        <dbReference type="ARBA" id="ARBA00023136"/>
    </source>
</evidence>
<evidence type="ECO:0000256" key="7">
    <source>
        <dbReference type="ARBA" id="ARBA00022741"/>
    </source>
</evidence>
<feature type="domain" description="ABC transporter" evidence="13">
    <location>
        <begin position="5"/>
        <end position="245"/>
    </location>
</feature>
<dbReference type="SUPFAM" id="SSF52540">
    <property type="entry name" value="P-loop containing nucleoside triphosphate hydrolases"/>
    <property type="match status" value="2"/>
</dbReference>
<evidence type="ECO:0000256" key="5">
    <source>
        <dbReference type="ARBA" id="ARBA00022475"/>
    </source>
</evidence>
<reference evidence="14 15" key="1">
    <citation type="submission" date="2019-11" db="EMBL/GenBank/DDBJ databases">
        <title>Whole-genome sequence of a the green, strictly anaerobic photosynthetic bacterium Heliobacillus mobilis DSM 6151.</title>
        <authorList>
            <person name="Kyndt J.A."/>
            <person name="Meyer T.E."/>
        </authorList>
    </citation>
    <scope>NUCLEOTIDE SEQUENCE [LARGE SCALE GENOMIC DNA]</scope>
    <source>
        <strain evidence="14 15">DSM 6151</strain>
    </source>
</reference>
<protein>
    <submittedName>
        <fullName evidence="14">ATP-binding cassette domain-containing protein</fullName>
    </submittedName>
</protein>
<dbReference type="GO" id="GO:0016887">
    <property type="term" value="F:ATP hydrolysis activity"/>
    <property type="evidence" value="ECO:0007669"/>
    <property type="project" value="InterPro"/>
</dbReference>
<evidence type="ECO:0000256" key="1">
    <source>
        <dbReference type="ARBA" id="ARBA00004141"/>
    </source>
</evidence>
<evidence type="ECO:0000256" key="12">
    <source>
        <dbReference type="SAM" id="Phobius"/>
    </source>
</evidence>
<dbReference type="Pfam" id="PF00005">
    <property type="entry name" value="ABC_tran"/>
    <property type="match status" value="2"/>
</dbReference>
<keyword evidence="10 12" id="KW-1133">Transmembrane helix</keyword>
<dbReference type="GO" id="GO:0043190">
    <property type="term" value="C:ATP-binding cassette (ABC) transporter complex"/>
    <property type="evidence" value="ECO:0007669"/>
    <property type="project" value="TreeGrafter"/>
</dbReference>
<dbReference type="FunFam" id="3.40.50.300:FF:000224">
    <property type="entry name" value="Energy-coupling factor transporter ATP-binding protein EcfA"/>
    <property type="match status" value="2"/>
</dbReference>
<comment type="similarity">
    <text evidence="3">Belongs to the ABC transporter superfamily.</text>
</comment>
<proteinExistence type="inferred from homology"/>
<dbReference type="PROSITE" id="PS50893">
    <property type="entry name" value="ABC_TRANSPORTER_2"/>
    <property type="match status" value="2"/>
</dbReference>
<dbReference type="CDD" id="cd03225">
    <property type="entry name" value="ABC_cobalt_CbiO_domain1"/>
    <property type="match status" value="2"/>
</dbReference>
<dbReference type="EMBL" id="WNKU01000055">
    <property type="protein sequence ID" value="MTV51002.1"/>
    <property type="molecule type" value="Genomic_DNA"/>
</dbReference>
<dbReference type="InterPro" id="IPR003339">
    <property type="entry name" value="ABC/ECF_trnsptr_transmembrane"/>
</dbReference>
<evidence type="ECO:0000256" key="10">
    <source>
        <dbReference type="ARBA" id="ARBA00022989"/>
    </source>
</evidence>
<dbReference type="InterPro" id="IPR050095">
    <property type="entry name" value="ECF_ABC_transporter_ATP-bd"/>
</dbReference>
<feature type="domain" description="ABC transporter" evidence="13">
    <location>
        <begin position="315"/>
        <end position="548"/>
    </location>
</feature>
<dbReference type="SMART" id="SM00382">
    <property type="entry name" value="AAA"/>
    <property type="match status" value="2"/>
</dbReference>
<evidence type="ECO:0000256" key="8">
    <source>
        <dbReference type="ARBA" id="ARBA00022840"/>
    </source>
</evidence>
<keyword evidence="8 14" id="KW-0067">ATP-binding</keyword>
<keyword evidence="11 12" id="KW-0472">Membrane</keyword>
<sequence length="865" mass="95811">MTNAIEIQNLTYRYPHAVRPSLVNLNLTVESGKFIAIMGPTGAGKSTLCLCLNGLIPQLIEGELTGNVALAGKDTQKFRVQTLARRLGLVMQEPETQIFGQTVAEDVAFGPCNFSLPASEVQARVREALASVRLTGYEPRHTEELSGGEKQRLAIAGLLAQYPEILVLDEPAAELDPQGRQVIYETLDALRKERVMTIIVVEPNGEDILERADEVIVLREGEIAWQGEPDRLFRDLSLVKRLGLRPIPLSLVGSHCFKKGWICQEEIPLTLSAAVPLFSQPHMKELMQCNLDDIFYLKSTNATKNQQNSEDVAAIEIRQLFYRYESGQLALQGVDLAARQGEFVAFVGQNGAGKTTLAKHLNGLLKPTSGEVLVHGKSTQDIPTSQLAHRVGYVFQNPDHQIFALTVEKEVEYGLSHLTLTEAEIGERVSEALQLTGLESRRSVHPLTLGKGERQMLALASILALRPKILVIDEPTTGLDDAGVGQVMALIKRLHEEGTTVIMVSHDMELVAQYAERVVVLYEGTVLMDGSSRDVLRERKILAQAAVIPPQRFLLREALFGQTGSIKQTEPVLQTGTIEHTGSIEQTGVRELKEINESRKSSLHRENEPTYLSRLDIRTKMAGFLGIVITSFVFQDPLSMLALFTVVAALATLVKSALVKSWETLKPLLPLFGLIVIMTAFTYPQEQLPEGIYRTVLLGGFMGEGWGATVGGLFMGLTYMLRIAIMVIISVVLMVSTPFDDFLQFLRKLQVPSEVSFMLVTAIRFIPTLDKKRRMIMEAQSARGAEWHARGLLGPIRTFVPLFVPLIINAITMAERLSMAMLNRGYGYNRTPTVLREIEMAPRDYLWTALCISVAAVAIYLHLSR</sequence>
<evidence type="ECO:0000256" key="3">
    <source>
        <dbReference type="ARBA" id="ARBA00005417"/>
    </source>
</evidence>
<dbReference type="Gene3D" id="3.40.50.300">
    <property type="entry name" value="P-loop containing nucleotide triphosphate hydrolases"/>
    <property type="match status" value="2"/>
</dbReference>
<dbReference type="GO" id="GO:0005524">
    <property type="term" value="F:ATP binding"/>
    <property type="evidence" value="ECO:0007669"/>
    <property type="project" value="UniProtKB-KW"/>
</dbReference>
<dbReference type="PANTHER" id="PTHR43553">
    <property type="entry name" value="HEAVY METAL TRANSPORTER"/>
    <property type="match status" value="1"/>
</dbReference>
<dbReference type="InterPro" id="IPR003439">
    <property type="entry name" value="ABC_transporter-like_ATP-bd"/>
</dbReference>
<evidence type="ECO:0000256" key="9">
    <source>
        <dbReference type="ARBA" id="ARBA00022967"/>
    </source>
</evidence>
<dbReference type="GO" id="GO:0042626">
    <property type="term" value="F:ATPase-coupled transmembrane transporter activity"/>
    <property type="evidence" value="ECO:0007669"/>
    <property type="project" value="TreeGrafter"/>
</dbReference>
<dbReference type="AlphaFoldDB" id="A0A6I3SRK7"/>
<dbReference type="NCBIfam" id="NF010167">
    <property type="entry name" value="PRK13648.1"/>
    <property type="match status" value="2"/>
</dbReference>
<dbReference type="InterPro" id="IPR015856">
    <property type="entry name" value="ABC_transpr_CbiO/EcfA_su"/>
</dbReference>
<evidence type="ECO:0000259" key="13">
    <source>
        <dbReference type="PROSITE" id="PS50893"/>
    </source>
</evidence>
<dbReference type="PROSITE" id="PS00211">
    <property type="entry name" value="ABC_TRANSPORTER_1"/>
    <property type="match status" value="1"/>
</dbReference>
<comment type="caution">
    <text evidence="14">The sequence shown here is derived from an EMBL/GenBank/DDBJ whole genome shotgun (WGS) entry which is preliminary data.</text>
</comment>
<keyword evidence="15" id="KW-1185">Reference proteome</keyword>
<feature type="transmembrane region" description="Helical" evidence="12">
    <location>
        <begin position="668"/>
        <end position="685"/>
    </location>
</feature>
<keyword evidence="6 12" id="KW-0812">Transmembrane</keyword>